<reference evidence="1 2" key="1">
    <citation type="submission" date="2020-07" db="EMBL/GenBank/DDBJ databases">
        <title>Genomic Encyclopedia of Type Strains, Phase IV (KMG-IV): sequencing the most valuable type-strain genomes for metagenomic binning, comparative biology and taxonomic classification.</title>
        <authorList>
            <person name="Goeker M."/>
        </authorList>
    </citation>
    <scope>NUCLEOTIDE SEQUENCE [LARGE SCALE GENOMIC DNA]</scope>
    <source>
        <strain evidence="1 2">DSM 15730</strain>
    </source>
</reference>
<dbReference type="Proteomes" id="UP000523087">
    <property type="component" value="Unassembled WGS sequence"/>
</dbReference>
<gene>
    <name evidence="1" type="ORF">HNR31_000330</name>
</gene>
<comment type="caution">
    <text evidence="1">The sequence shown here is derived from an EMBL/GenBank/DDBJ whole genome shotgun (WGS) entry which is preliminary data.</text>
</comment>
<protein>
    <submittedName>
        <fullName evidence="1">Uncharacterized protein</fullName>
    </submittedName>
</protein>
<evidence type="ECO:0000313" key="1">
    <source>
        <dbReference type="EMBL" id="MBA2873578.1"/>
    </source>
</evidence>
<proteinExistence type="predicted"/>
<accession>A0A7W0BX31</accession>
<evidence type="ECO:0000313" key="2">
    <source>
        <dbReference type="Proteomes" id="UP000523087"/>
    </source>
</evidence>
<dbReference type="EMBL" id="JACDUT010000001">
    <property type="protein sequence ID" value="MBA2873578.1"/>
    <property type="molecule type" value="Genomic_DNA"/>
</dbReference>
<sequence>MTILTAMMKSVDNDTSERIRTIRPSDRVIEIMFCNM</sequence>
<keyword evidence="2" id="KW-1185">Reference proteome</keyword>
<name>A0A7W0BX31_9BACL</name>
<organism evidence="1 2">
    <name type="scientific">Thermaerobacillus caldiproteolyticus</name>
    <dbReference type="NCBI Taxonomy" id="247480"/>
    <lineage>
        <taxon>Bacteria</taxon>
        <taxon>Bacillati</taxon>
        <taxon>Bacillota</taxon>
        <taxon>Bacilli</taxon>
        <taxon>Bacillales</taxon>
        <taxon>Anoxybacillaceae</taxon>
        <taxon>Thermaerobacillus</taxon>
    </lineage>
</organism>
<dbReference type="AlphaFoldDB" id="A0A7W0BX31"/>